<evidence type="ECO:0000313" key="2">
    <source>
        <dbReference type="EMBL" id="CEL05302.1"/>
    </source>
</evidence>
<evidence type="ECO:0000256" key="1">
    <source>
        <dbReference type="SAM" id="MobiDB-lite"/>
    </source>
</evidence>
<protein>
    <submittedName>
        <fullName evidence="2">Uncharacterized protein</fullName>
    </submittedName>
</protein>
<feature type="compositionally biased region" description="Polar residues" evidence="1">
    <location>
        <begin position="182"/>
        <end position="191"/>
    </location>
</feature>
<feature type="region of interest" description="Disordered" evidence="1">
    <location>
        <begin position="70"/>
        <end position="92"/>
    </location>
</feature>
<keyword evidence="3" id="KW-1185">Reference proteome</keyword>
<dbReference type="AlphaFoldDB" id="A0A0U5G0X2"/>
<feature type="region of interest" description="Disordered" evidence="1">
    <location>
        <begin position="30"/>
        <end position="52"/>
    </location>
</feature>
<accession>A0A0U5G0X2</accession>
<sequence>MSFQNMSKKSWESLSSTFSHLEVSISRDSCYSSDDMSATSNKPANDTALTPTATSIRPLLKPILKRPYAEIEEDEESESGYASDDSGFNNDHIFEETDGDICDFPDWDDTSEVMSEFCIDDVESFDGSFISFESMVRFDSNVHYIEPPEYEEENIDTGMTCHEMMALARASSYPNKSHEETYSGTETSNVDDTNHEAVSDSIEQLPEHTSDILDLDKRLFVAYMNGMNGIADSTYKMRLRSQVTDFKSGRVQSPFLDLHTANGVYLDTVLNHVIGTFRNIVVREEFDELAGLSGLDGKKERAASGQTMFDKIEHLLSKRLTSDDLEIGPDELSFFASGVVYALENWKFYAFNRDDPRSDKLQHHG</sequence>
<name>A0A0U5G0X2_ASPCI</name>
<feature type="region of interest" description="Disordered" evidence="1">
    <location>
        <begin position="172"/>
        <end position="192"/>
    </location>
</feature>
<organism evidence="2 3">
    <name type="scientific">Aspergillus calidoustus</name>
    <dbReference type="NCBI Taxonomy" id="454130"/>
    <lineage>
        <taxon>Eukaryota</taxon>
        <taxon>Fungi</taxon>
        <taxon>Dikarya</taxon>
        <taxon>Ascomycota</taxon>
        <taxon>Pezizomycotina</taxon>
        <taxon>Eurotiomycetes</taxon>
        <taxon>Eurotiomycetidae</taxon>
        <taxon>Eurotiales</taxon>
        <taxon>Aspergillaceae</taxon>
        <taxon>Aspergillus</taxon>
        <taxon>Aspergillus subgen. Nidulantes</taxon>
    </lineage>
</organism>
<evidence type="ECO:0000313" key="3">
    <source>
        <dbReference type="Proteomes" id="UP000054771"/>
    </source>
</evidence>
<reference evidence="3" key="1">
    <citation type="journal article" date="2016" name="Genome Announc.">
        <title>Draft genome sequences of fungus Aspergillus calidoustus.</title>
        <authorList>
            <person name="Horn F."/>
            <person name="Linde J."/>
            <person name="Mattern D.J."/>
            <person name="Walther G."/>
            <person name="Guthke R."/>
            <person name="Scherlach K."/>
            <person name="Martin K."/>
            <person name="Brakhage A.A."/>
            <person name="Petzke L."/>
            <person name="Valiante V."/>
        </authorList>
    </citation>
    <scope>NUCLEOTIDE SEQUENCE [LARGE SCALE GENOMIC DNA]</scope>
    <source>
        <strain evidence="3">SF006504</strain>
    </source>
</reference>
<dbReference type="EMBL" id="CDMC01000005">
    <property type="protein sequence ID" value="CEL05302.1"/>
    <property type="molecule type" value="Genomic_DNA"/>
</dbReference>
<gene>
    <name evidence="2" type="ORF">ASPCAL06420</name>
</gene>
<dbReference type="Proteomes" id="UP000054771">
    <property type="component" value="Unassembled WGS sequence"/>
</dbReference>
<dbReference type="OMA" id="MTCHEMM"/>
<dbReference type="OrthoDB" id="4199007at2759"/>
<proteinExistence type="predicted"/>